<keyword evidence="2" id="KW-1133">Transmembrane helix</keyword>
<comment type="caution">
    <text evidence="4">The sequence shown here is derived from an EMBL/GenBank/DDBJ whole genome shotgun (WGS) entry which is preliminary data.</text>
</comment>
<dbReference type="OrthoDB" id="4770059at2759"/>
<gene>
    <name evidence="4" type="ORF">PDIGIT_LOCUS2879</name>
</gene>
<keyword evidence="2" id="KW-0472">Membrane</keyword>
<evidence type="ECO:0000256" key="2">
    <source>
        <dbReference type="SAM" id="Phobius"/>
    </source>
</evidence>
<feature type="region of interest" description="Disordered" evidence="1">
    <location>
        <begin position="227"/>
        <end position="259"/>
    </location>
</feature>
<feature type="transmembrane region" description="Helical" evidence="2">
    <location>
        <begin position="265"/>
        <end position="286"/>
    </location>
</feature>
<organism evidence="4 5">
    <name type="scientific">Periconia digitata</name>
    <dbReference type="NCBI Taxonomy" id="1303443"/>
    <lineage>
        <taxon>Eukaryota</taxon>
        <taxon>Fungi</taxon>
        <taxon>Dikarya</taxon>
        <taxon>Ascomycota</taxon>
        <taxon>Pezizomycotina</taxon>
        <taxon>Dothideomycetes</taxon>
        <taxon>Pleosporomycetidae</taxon>
        <taxon>Pleosporales</taxon>
        <taxon>Massarineae</taxon>
        <taxon>Periconiaceae</taxon>
        <taxon>Periconia</taxon>
    </lineage>
</organism>
<keyword evidence="3" id="KW-0732">Signal</keyword>
<evidence type="ECO:0000313" key="4">
    <source>
        <dbReference type="EMBL" id="CAI6302190.1"/>
    </source>
</evidence>
<keyword evidence="5" id="KW-1185">Reference proteome</keyword>
<reference evidence="4" key="1">
    <citation type="submission" date="2023-01" db="EMBL/GenBank/DDBJ databases">
        <authorList>
            <person name="Van Ghelder C."/>
            <person name="Rancurel C."/>
        </authorList>
    </citation>
    <scope>NUCLEOTIDE SEQUENCE</scope>
    <source>
        <strain evidence="4">CNCM I-4278</strain>
    </source>
</reference>
<proteinExistence type="predicted"/>
<name>A0A9W4U5W0_9PLEO</name>
<dbReference type="Proteomes" id="UP001152607">
    <property type="component" value="Unassembled WGS sequence"/>
</dbReference>
<evidence type="ECO:0000256" key="3">
    <source>
        <dbReference type="SAM" id="SignalP"/>
    </source>
</evidence>
<evidence type="ECO:0000313" key="5">
    <source>
        <dbReference type="Proteomes" id="UP001152607"/>
    </source>
</evidence>
<protein>
    <submittedName>
        <fullName evidence="4">Uncharacterized protein</fullName>
    </submittedName>
</protein>
<feature type="signal peptide" evidence="3">
    <location>
        <begin position="1"/>
        <end position="22"/>
    </location>
</feature>
<dbReference type="EMBL" id="CAOQHR010000002">
    <property type="protein sequence ID" value="CAI6302190.1"/>
    <property type="molecule type" value="Genomic_DNA"/>
</dbReference>
<accession>A0A9W4U5W0</accession>
<evidence type="ECO:0000256" key="1">
    <source>
        <dbReference type="SAM" id="MobiDB-lite"/>
    </source>
</evidence>
<keyword evidence="2" id="KW-0812">Transmembrane</keyword>
<feature type="chain" id="PRO_5040848526" evidence="3">
    <location>
        <begin position="23"/>
        <end position="382"/>
    </location>
</feature>
<sequence length="382" mass="40616">MKFGAPMSLSALRFCFVTAAMASITTVTEDDQSMSALVTHLGPLTTIFTPPFSCDTRWFYVPDTSSGGHILMNSLPYEFLKTINIPLISTEKNYFEDCVPYSSPLPWYSPGVCPQGNTIATITKREASRGITTLWEAACCPSGFQYQSNTDTVWYCESTFTTPQTVITAYTESGTTYWDSDSKRNTTVVSSGIARARQILVFWDFGDLALFPPEYANPLASRINAPLSESTSASPGAGNGSGAPPPPTSSPETSPGLSTATKTGIGVGVALGVALAIGAIIVTILWRRRRQRGKNAEDEDVGYKDKPELSGETAIKEADPGVEIPHEIPGNMNGLSEVDGGAMIVPEIGGAMVNEADGGAAVVPEIDSRPVKVMPGPPTELP</sequence>
<dbReference type="AlphaFoldDB" id="A0A9W4U5W0"/>